<dbReference type="AlphaFoldDB" id="A0A7W6FPR5"/>
<keyword evidence="6" id="KW-1185">Reference proteome</keyword>
<dbReference type="InterPro" id="IPR000873">
    <property type="entry name" value="AMP-dep_synth/lig_dom"/>
</dbReference>
<dbReference type="PANTHER" id="PTHR43201:SF5">
    <property type="entry name" value="MEDIUM-CHAIN ACYL-COA LIGASE ACSF2, MITOCHONDRIAL"/>
    <property type="match status" value="1"/>
</dbReference>
<proteinExistence type="inferred from homology"/>
<dbReference type="InterPro" id="IPR042099">
    <property type="entry name" value="ANL_N_sf"/>
</dbReference>
<gene>
    <name evidence="5" type="ORF">GGR43_001602</name>
</gene>
<dbReference type="Gene3D" id="3.30.300.30">
    <property type="match status" value="1"/>
</dbReference>
<keyword evidence="2 5" id="KW-0436">Ligase</keyword>
<dbReference type="Pfam" id="PF13193">
    <property type="entry name" value="AMP-binding_C"/>
    <property type="match status" value="1"/>
</dbReference>
<dbReference type="InterPro" id="IPR020845">
    <property type="entry name" value="AMP-binding_CS"/>
</dbReference>
<dbReference type="Pfam" id="PF00501">
    <property type="entry name" value="AMP-binding"/>
    <property type="match status" value="1"/>
</dbReference>
<dbReference type="GO" id="GO:0006631">
    <property type="term" value="P:fatty acid metabolic process"/>
    <property type="evidence" value="ECO:0007669"/>
    <property type="project" value="TreeGrafter"/>
</dbReference>
<dbReference type="Proteomes" id="UP000571950">
    <property type="component" value="Unassembled WGS sequence"/>
</dbReference>
<evidence type="ECO:0000256" key="2">
    <source>
        <dbReference type="ARBA" id="ARBA00022598"/>
    </source>
</evidence>
<feature type="domain" description="AMP-dependent synthetase/ligase" evidence="3">
    <location>
        <begin position="29"/>
        <end position="404"/>
    </location>
</feature>
<dbReference type="InterPro" id="IPR045851">
    <property type="entry name" value="AMP-bd_C_sf"/>
</dbReference>
<dbReference type="Gene3D" id="3.40.50.12780">
    <property type="entry name" value="N-terminal domain of ligase-like"/>
    <property type="match status" value="1"/>
</dbReference>
<evidence type="ECO:0000313" key="5">
    <source>
        <dbReference type="EMBL" id="MBB3925887.1"/>
    </source>
</evidence>
<organism evidence="5 6">
    <name type="scientific">Sphingobium jiangsuense</name>
    <dbReference type="NCBI Taxonomy" id="870476"/>
    <lineage>
        <taxon>Bacteria</taxon>
        <taxon>Pseudomonadati</taxon>
        <taxon>Pseudomonadota</taxon>
        <taxon>Alphaproteobacteria</taxon>
        <taxon>Sphingomonadales</taxon>
        <taxon>Sphingomonadaceae</taxon>
        <taxon>Sphingobium</taxon>
    </lineage>
</organism>
<evidence type="ECO:0000256" key="1">
    <source>
        <dbReference type="ARBA" id="ARBA00006432"/>
    </source>
</evidence>
<dbReference type="GO" id="GO:0031956">
    <property type="term" value="F:medium-chain fatty acid-CoA ligase activity"/>
    <property type="evidence" value="ECO:0007669"/>
    <property type="project" value="TreeGrafter"/>
</dbReference>
<comment type="similarity">
    <text evidence="1">Belongs to the ATP-dependent AMP-binding enzyme family.</text>
</comment>
<dbReference type="InterPro" id="IPR025110">
    <property type="entry name" value="AMP-bd_C"/>
</dbReference>
<dbReference type="PANTHER" id="PTHR43201">
    <property type="entry name" value="ACYL-COA SYNTHETASE"/>
    <property type="match status" value="1"/>
</dbReference>
<name>A0A7W6FPR5_9SPHN</name>
<feature type="domain" description="AMP-binding enzyme C-terminal" evidence="4">
    <location>
        <begin position="455"/>
        <end position="530"/>
    </location>
</feature>
<dbReference type="SUPFAM" id="SSF56801">
    <property type="entry name" value="Acetyl-CoA synthetase-like"/>
    <property type="match status" value="1"/>
</dbReference>
<evidence type="ECO:0000259" key="4">
    <source>
        <dbReference type="Pfam" id="PF13193"/>
    </source>
</evidence>
<evidence type="ECO:0000259" key="3">
    <source>
        <dbReference type="Pfam" id="PF00501"/>
    </source>
</evidence>
<protein>
    <submittedName>
        <fullName evidence="5">Acyl-CoA synthetase (AMP-forming)/AMP-acid ligase II</fullName>
    </submittedName>
</protein>
<accession>A0A7W6FPR5</accession>
<reference evidence="5 6" key="1">
    <citation type="submission" date="2020-08" db="EMBL/GenBank/DDBJ databases">
        <title>Genomic Encyclopedia of Type Strains, Phase IV (KMG-IV): sequencing the most valuable type-strain genomes for metagenomic binning, comparative biology and taxonomic classification.</title>
        <authorList>
            <person name="Goeker M."/>
        </authorList>
    </citation>
    <scope>NUCLEOTIDE SEQUENCE [LARGE SCALE GENOMIC DNA]</scope>
    <source>
        <strain evidence="5 6">DSM 26189</strain>
    </source>
</reference>
<dbReference type="EMBL" id="JACIDT010000004">
    <property type="protein sequence ID" value="MBB3925887.1"/>
    <property type="molecule type" value="Genomic_DNA"/>
</dbReference>
<evidence type="ECO:0000313" key="6">
    <source>
        <dbReference type="Proteomes" id="UP000571950"/>
    </source>
</evidence>
<sequence length="546" mass="58843">MTTMDDRGSPHFSGLDITLDHTLPQLIAHVADRYGETPFIVGEDGGITSFAGFRDRVARLGRALIAQGVEHGDRVAIWAPNSPEWIVAASAIEGIGAIMVPINTRFKGGEAGYVLGKTRACLLFTVGAFLGNDYAAMLRDANGGAGENGRPVAGLPALRRIVRLDGPGLAAFETELADEATLAARIAAVRPDTIADILFTSGTTGQPKGAMHNHGQAMWMPALWNRSNDLRAGDRMVIINPFFHSFGYRSGWVSALIAGITVYPLATFDAEAVLTLIEREKISVLMGPPTLFLSLMEHPRFGDFDLSSLRVGHTGAANVPIEVIRAGREIFGFDIFLTSFGQTESTALVTVNYPDASFETIARTVGMPLPGVELKIVDAEGRAVPQGESGELLVRGPNVMQGYFEDPEQTAATIDADGWLHTGDVGCIGEDGTLRILDRLKDVVIVGGFNAYPAEVETILRQHPAIADICIIGWPDERMGEVCAACAILKPGAALTLAELTGWCRDRMANYKVPRHLFLVDDFPRTPLGKVQKFLLRERVKDRAAG</sequence>
<dbReference type="PROSITE" id="PS00455">
    <property type="entry name" value="AMP_BINDING"/>
    <property type="match status" value="1"/>
</dbReference>
<comment type="caution">
    <text evidence="5">The sequence shown here is derived from an EMBL/GenBank/DDBJ whole genome shotgun (WGS) entry which is preliminary data.</text>
</comment>